<dbReference type="EMBL" id="JAFMYW010000002">
    <property type="protein sequence ID" value="MBO0948639.1"/>
    <property type="molecule type" value="Genomic_DNA"/>
</dbReference>
<accession>A0ABS3JF60</accession>
<proteinExistence type="predicted"/>
<evidence type="ECO:0000313" key="3">
    <source>
        <dbReference type="EMBL" id="MBO0948639.1"/>
    </source>
</evidence>
<evidence type="ECO:0000259" key="2">
    <source>
        <dbReference type="Pfam" id="PF04024"/>
    </source>
</evidence>
<protein>
    <submittedName>
        <fullName evidence="3">PspC domain-containing protein</fullName>
    </submittedName>
</protein>
<feature type="domain" description="Phage shock protein PspC N-terminal" evidence="2">
    <location>
        <begin position="17"/>
        <end position="60"/>
    </location>
</feature>
<evidence type="ECO:0000256" key="1">
    <source>
        <dbReference type="SAM" id="Phobius"/>
    </source>
</evidence>
<keyword evidence="1" id="KW-0812">Transmembrane</keyword>
<dbReference type="InterPro" id="IPR007168">
    <property type="entry name" value="Phageshock_PspC_N"/>
</dbReference>
<feature type="transmembrane region" description="Helical" evidence="1">
    <location>
        <begin position="37"/>
        <end position="60"/>
    </location>
</feature>
<keyword evidence="4" id="KW-1185">Reference proteome</keyword>
<gene>
    <name evidence="3" type="ORF">J2I46_08615</name>
</gene>
<dbReference type="Proteomes" id="UP000664628">
    <property type="component" value="Unassembled WGS sequence"/>
</dbReference>
<name>A0ABS3JF60_9BACT</name>
<comment type="caution">
    <text evidence="3">The sequence shown here is derived from an EMBL/GenBank/DDBJ whole genome shotgun (WGS) entry which is preliminary data.</text>
</comment>
<keyword evidence="1" id="KW-0472">Membrane</keyword>
<sequence length="77" mass="9055">MDQSLNRMKYFVEQQAFGVCARLGERMNISASSIRLYFIYTSCLTLGSPIILYLIAAFWLEMRTHIRRNANPTFWDL</sequence>
<reference evidence="3 4" key="1">
    <citation type="submission" date="2021-03" db="EMBL/GenBank/DDBJ databases">
        <title>Fibrella sp. HMF5405 genome sequencing and assembly.</title>
        <authorList>
            <person name="Kang H."/>
            <person name="Kim H."/>
            <person name="Bae S."/>
            <person name="Joh K."/>
        </authorList>
    </citation>
    <scope>NUCLEOTIDE SEQUENCE [LARGE SCALE GENOMIC DNA]</scope>
    <source>
        <strain evidence="3 4">HMF5405</strain>
    </source>
</reference>
<keyword evidence="1" id="KW-1133">Transmembrane helix</keyword>
<organism evidence="3 4">
    <name type="scientific">Fibrella forsythiae</name>
    <dbReference type="NCBI Taxonomy" id="2817061"/>
    <lineage>
        <taxon>Bacteria</taxon>
        <taxon>Pseudomonadati</taxon>
        <taxon>Bacteroidota</taxon>
        <taxon>Cytophagia</taxon>
        <taxon>Cytophagales</taxon>
        <taxon>Spirosomataceae</taxon>
        <taxon>Fibrella</taxon>
    </lineage>
</organism>
<dbReference type="Pfam" id="PF04024">
    <property type="entry name" value="PspC"/>
    <property type="match status" value="1"/>
</dbReference>
<evidence type="ECO:0000313" key="4">
    <source>
        <dbReference type="Proteomes" id="UP000664628"/>
    </source>
</evidence>